<name>A0A6H5FY16_9HEMI</name>
<proteinExistence type="predicted"/>
<keyword evidence="2" id="KW-1185">Reference proteome</keyword>
<sequence length="263" mass="28664">MLWQNIASVYGFSWTAQAEWISCANALLANAASFKARLEELRIGHTQVPTGKIMVGEGENRGKEPSYVSTAEYGLSAAHSPMLEGIRYPPDLKSSVASSLGPLTQLIMYYRATTQPQPDKYAKRWISAIKDTYAHLPFVKKLLHTLWNANARDASSIIGAIGDLTLLIGSRQNCKLCFPINFYSLYMPSCLDQVPILIALHAPSSVEPQASFVSNISGIKGVLLYAKIAALNNNTGFPPNAMPPPAMEVEGTSKQKTVEVVFS</sequence>
<dbReference type="EMBL" id="CADCXU010001992">
    <property type="protein sequence ID" value="CAA9994466.1"/>
    <property type="molecule type" value="Genomic_DNA"/>
</dbReference>
<evidence type="ECO:0000313" key="2">
    <source>
        <dbReference type="Proteomes" id="UP000479000"/>
    </source>
</evidence>
<dbReference type="Proteomes" id="UP000479000">
    <property type="component" value="Unassembled WGS sequence"/>
</dbReference>
<dbReference type="OrthoDB" id="7486222at2759"/>
<dbReference type="AlphaFoldDB" id="A0A6H5FY16"/>
<evidence type="ECO:0000313" key="1">
    <source>
        <dbReference type="EMBL" id="CAA9994466.1"/>
    </source>
</evidence>
<organism evidence="1 2">
    <name type="scientific">Nesidiocoris tenuis</name>
    <dbReference type="NCBI Taxonomy" id="355587"/>
    <lineage>
        <taxon>Eukaryota</taxon>
        <taxon>Metazoa</taxon>
        <taxon>Ecdysozoa</taxon>
        <taxon>Arthropoda</taxon>
        <taxon>Hexapoda</taxon>
        <taxon>Insecta</taxon>
        <taxon>Pterygota</taxon>
        <taxon>Neoptera</taxon>
        <taxon>Paraneoptera</taxon>
        <taxon>Hemiptera</taxon>
        <taxon>Heteroptera</taxon>
        <taxon>Panheteroptera</taxon>
        <taxon>Cimicomorpha</taxon>
        <taxon>Miridae</taxon>
        <taxon>Dicyphina</taxon>
        <taxon>Nesidiocoris</taxon>
    </lineage>
</organism>
<reference evidence="1 2" key="1">
    <citation type="submission" date="2020-02" db="EMBL/GenBank/DDBJ databases">
        <authorList>
            <person name="Ferguson B K."/>
        </authorList>
    </citation>
    <scope>NUCLEOTIDE SEQUENCE [LARGE SCALE GENOMIC DNA]</scope>
</reference>
<protein>
    <submittedName>
        <fullName evidence="1">Uncharacterized protein</fullName>
    </submittedName>
</protein>
<accession>A0A6H5FY16</accession>
<gene>
    <name evidence="1" type="ORF">NTEN_LOCUS1282</name>
</gene>